<dbReference type="PANTHER" id="PTHR15690:SF0">
    <property type="entry name" value="NUCLEAR RECEPTOR COACTIVATOR 6"/>
    <property type="match status" value="1"/>
</dbReference>
<feature type="compositionally biased region" description="Basic residues" evidence="7">
    <location>
        <begin position="1795"/>
        <end position="1807"/>
    </location>
</feature>
<feature type="compositionally biased region" description="Basic and acidic residues" evidence="7">
    <location>
        <begin position="1065"/>
        <end position="1074"/>
    </location>
</feature>
<feature type="compositionally biased region" description="Polar residues" evidence="7">
    <location>
        <begin position="1436"/>
        <end position="1445"/>
    </location>
</feature>
<evidence type="ECO:0000256" key="6">
    <source>
        <dbReference type="ARBA" id="ARBA00023136"/>
    </source>
</evidence>
<keyword evidence="4" id="KW-1133">Transmembrane helix</keyword>
<dbReference type="GO" id="GO:0003713">
    <property type="term" value="F:transcription coactivator activity"/>
    <property type="evidence" value="ECO:0007669"/>
    <property type="project" value="InterPro"/>
</dbReference>
<dbReference type="Pfam" id="PF02937">
    <property type="entry name" value="COX6C"/>
    <property type="match status" value="1"/>
</dbReference>
<dbReference type="GO" id="GO:0035097">
    <property type="term" value="C:histone methyltransferase complex"/>
    <property type="evidence" value="ECO:0007669"/>
    <property type="project" value="TreeGrafter"/>
</dbReference>
<sequence>MACELPPCPPCPPPPQPPCPQICAPPPELPPCRSRPIMRGLHWAQTKRKLAQAIFLSILAGAAMYAMGLQRKADYLEYYKRGCFEDWAEEMARKGLFQSRNVTLYESMAADSDGLGSAGGGSCGVVVTCEGDLRDPRFPARLRRLLRELRALLAEPHPHTLKVNKVEPWNSVRVTLSVPRAAAARLRALAAAGAPQLRALGILSVQLDGDAAVSLRLQHGAELRINTDPDDASTSRSQPNAELLAGLGGIGRILAEPDGAGSSSAEPPAPPATPDSFKSPNTVCPMDGKIPHNIPTHAATDRCEFPFGSMTQARVIHRKENTLGLSGPAPVPRAAADGPFARPSTSAFPGPPPPYPAPAAPPASPAPAPPTVAMSSPLLVNLLQNDAPAPSPRPKPPQHPAKLDRLEDGQVELAVGRPPFADYRSARTPTPMSSAARSPLSAASTPPASPAPRASPRPPTFVRRPAMPARPPAPAPPSPQPYRVQMSPSPQAQGTRALGGSFGAFPAPPPPPYRTQLARPLRPPPAPAPPTQHAMHAQHAQQHPRVTPEDLQALLPPTTASMDQKTQSSFQEFQRYQQQYIARQRAASRASSAGDWNEPYRDLALLDLPDSDLEHLMPTLGDDLNLDESAFSAISELDASAKLDMLLSGNNANNNTPDSVLQDITGDHYSTPYEPRHDVPSKSDAYEQDFMPPPPVPQHNKFRRQDSDAEHTSATPQHAPPPQHTPTTQHAPNTVHTPTTTQHMVNAVHHMPNAVQHTQHMQHTMNAVQHMPNAIQHPPNAVQHTQSLAQHMQNATQNQNATQHHNVTQHQNVTQNMHVTQNAMQHQNVPQHTQNMQNAMQHQNVTQHSQNTTPAFKSPPSSASQAMPPPLKLPIRATTSVATATVGSQASAQEIEEQSKQYLIKTLMRDDDVPPPKEQEKKAEEVTVANCEVKEAIVEAAPEMFGIAKVATDEDTRRDEELRMRNKLAKKERDDKLAQKGGKPRTVGAKEKPVTLKDKIVRDNKTTKVALPRPPPLKLPAPAIDAPKSPQTEKESIKLRLKLDKNEPVVQTVYKADISFVNQQKGDKPTDGELRVPPLHISLRGRNSAVIKNSKKEKKKFGPGDLHTKKIKIRKSSESDDKSHRRDSNDESIASKSSESTENKTDDEYLNVKGIKLNNHYEADGVKTEITADNNVVYRMKTISKNAHIVTKSHDYNKLNNKVQSLDLKMKKKLKILSDSSKSIEKERDKEWRNDTLDKEGKYAQNEGYREPNNHEAKKKLPTTKTEVKCDSVKSEGKTVQSDVDSDVNQVNQCKGASECERLQCHKDLEWTLSGDAPEAPLYSEARRVADDDNNLKRTIAESAITSPNGLLASDKKRKVSHSSCTEPPGSTHVGTLRAASPPTSPRRKERPKDKSYCKLVAERARPDDKFGSRSPASQAQGEDSGIESMDALSEKSPNQASQSPPARKERLDMPRSTSPASVQRIIGVVEAAPASDELLERLSLAGAPRYEPAPPDIDDLGDIEAELAKMHADVNGEPPAPRAPTPILRDPPEPHAPHASHAPHAPPPEPQPAPPSAEPAPAEPLRDKVKLEDFDPPPSRLSPPLYTYSNQEKLGPVDDVKEERPERTENGDATADRPDTDDKREPKLERLPLKADFPDKSLLEQLLIEIPTPDYAGKRPESPSPSALERVARSSVRTRSSSKLSSPADQPRTPRLSPALAKLERADSPALRNCVDKTSPRTAAPPARAQLPAKRRRRESESSGASTLSADDDARPKKKPRRDAPRAPQPPAPAPPARRKDSDSDSDEPLICKVRGKGGKPARVPRGKPPEGVGTRRSVRHGPPPGPAPPGPAPQAAAPVRRKTRSAAGEGGAAAGGRRRRSRDK</sequence>
<feature type="compositionally biased region" description="Basic and acidic residues" evidence="7">
    <location>
        <begin position="1115"/>
        <end position="1129"/>
    </location>
</feature>
<dbReference type="Gene3D" id="4.10.93.10">
    <property type="entry name" value="Mitochondrial cytochrome c oxidase subunit VIc/VIIs"/>
    <property type="match status" value="1"/>
</dbReference>
<dbReference type="InterPro" id="IPR034884">
    <property type="entry name" value="Cytochrome_c_oxidase_VIc/VIIs"/>
</dbReference>
<evidence type="ECO:0000256" key="3">
    <source>
        <dbReference type="ARBA" id="ARBA00022792"/>
    </source>
</evidence>
<feature type="compositionally biased region" description="Basic and acidic residues" evidence="7">
    <location>
        <begin position="1565"/>
        <end position="1574"/>
    </location>
</feature>
<feature type="compositionally biased region" description="Acidic residues" evidence="7">
    <location>
        <begin position="1497"/>
        <end position="1506"/>
    </location>
</feature>
<evidence type="ECO:0000256" key="7">
    <source>
        <dbReference type="SAM" id="MobiDB-lite"/>
    </source>
</evidence>
<feature type="compositionally biased region" description="Low complexity" evidence="7">
    <location>
        <begin position="531"/>
        <end position="545"/>
    </location>
</feature>
<evidence type="ECO:0000256" key="5">
    <source>
        <dbReference type="ARBA" id="ARBA00023128"/>
    </source>
</evidence>
<dbReference type="InterPro" id="IPR037169">
    <property type="entry name" value="Cytochrome_c_oxidase_VIc_sf"/>
</dbReference>
<feature type="compositionally biased region" description="Pro residues" evidence="7">
    <location>
        <begin position="1545"/>
        <end position="1563"/>
    </location>
</feature>
<feature type="compositionally biased region" description="Pro residues" evidence="7">
    <location>
        <begin position="447"/>
        <end position="459"/>
    </location>
</feature>
<keyword evidence="10" id="KW-1185">Reference proteome</keyword>
<gene>
    <name evidence="9" type="ORF">PYW07_009674</name>
</gene>
<feature type="region of interest" description="Disordered" evidence="7">
    <location>
        <begin position="322"/>
        <end position="372"/>
    </location>
</feature>
<accession>A0AAD7YBY1</accession>
<feature type="compositionally biased region" description="Basic and acidic residues" evidence="7">
    <location>
        <begin position="1596"/>
        <end position="1643"/>
    </location>
</feature>
<feature type="region of interest" description="Disordered" evidence="7">
    <location>
        <begin position="848"/>
        <end position="867"/>
    </location>
</feature>
<feature type="compositionally biased region" description="Basic and acidic residues" evidence="7">
    <location>
        <begin position="966"/>
        <end position="978"/>
    </location>
</feature>
<evidence type="ECO:0000313" key="9">
    <source>
        <dbReference type="EMBL" id="KAJ8710308.1"/>
    </source>
</evidence>
<feature type="region of interest" description="Disordered" evidence="7">
    <location>
        <begin position="653"/>
        <end position="737"/>
    </location>
</feature>
<keyword evidence="2" id="KW-0812">Transmembrane</keyword>
<feature type="compositionally biased region" description="Pro residues" evidence="7">
    <location>
        <begin position="1823"/>
        <end position="1834"/>
    </location>
</feature>
<feature type="region of interest" description="Disordered" evidence="7">
    <location>
        <begin position="1341"/>
        <end position="1464"/>
    </location>
</feature>
<feature type="compositionally biased region" description="Basic and acidic residues" evidence="7">
    <location>
        <begin position="674"/>
        <end position="685"/>
    </location>
</feature>
<feature type="region of interest" description="Disordered" evidence="7">
    <location>
        <begin position="1487"/>
        <end position="1866"/>
    </location>
</feature>
<evidence type="ECO:0000313" key="10">
    <source>
        <dbReference type="Proteomes" id="UP001231518"/>
    </source>
</evidence>
<feature type="region of interest" description="Disordered" evidence="7">
    <location>
        <begin position="1238"/>
        <end position="1263"/>
    </location>
</feature>
<dbReference type="Proteomes" id="UP001231518">
    <property type="component" value="Chromosome 23"/>
</dbReference>
<name>A0AAD7YBY1_MYTSE</name>
<comment type="subcellular location">
    <subcellularLocation>
        <location evidence="1">Mitochondrion inner membrane</location>
    </subcellularLocation>
</comment>
<dbReference type="InterPro" id="IPR026638">
    <property type="entry name" value="NCOA6"/>
</dbReference>
<feature type="compositionally biased region" description="Pro residues" evidence="7">
    <location>
        <begin position="521"/>
        <end position="530"/>
    </location>
</feature>
<dbReference type="Pfam" id="PF13820">
    <property type="entry name" value="NCOA6_TRADD-N"/>
    <property type="match status" value="1"/>
</dbReference>
<comment type="caution">
    <text evidence="9">The sequence shown here is derived from an EMBL/GenBank/DDBJ whole genome shotgun (WGS) entry which is preliminary data.</text>
</comment>
<evidence type="ECO:0000256" key="4">
    <source>
        <dbReference type="ARBA" id="ARBA00022989"/>
    </source>
</evidence>
<feature type="compositionally biased region" description="Low complexity" evidence="7">
    <location>
        <begin position="433"/>
        <end position="446"/>
    </location>
</feature>
<feature type="region of interest" description="Disordered" evidence="7">
    <location>
        <begin position="966"/>
        <end position="990"/>
    </location>
</feature>
<dbReference type="SUPFAM" id="SSF81415">
    <property type="entry name" value="Mitochondrial cytochrome c oxidase subunit VIc"/>
    <property type="match status" value="1"/>
</dbReference>
<dbReference type="EMBL" id="JARGEI010000023">
    <property type="protein sequence ID" value="KAJ8710308.1"/>
    <property type="molecule type" value="Genomic_DNA"/>
</dbReference>
<dbReference type="GO" id="GO:0005743">
    <property type="term" value="C:mitochondrial inner membrane"/>
    <property type="evidence" value="ECO:0007669"/>
    <property type="project" value="UniProtKB-SubCell"/>
</dbReference>
<feature type="region of interest" description="Disordered" evidence="7">
    <location>
        <begin position="255"/>
        <end position="287"/>
    </location>
</feature>
<dbReference type="PRINTS" id="PR01217">
    <property type="entry name" value="PRICHEXTENSN"/>
</dbReference>
<evidence type="ECO:0000256" key="2">
    <source>
        <dbReference type="ARBA" id="ARBA00022692"/>
    </source>
</evidence>
<evidence type="ECO:0000256" key="1">
    <source>
        <dbReference type="ARBA" id="ARBA00004273"/>
    </source>
</evidence>
<evidence type="ECO:0000259" key="8">
    <source>
        <dbReference type="Pfam" id="PF13820"/>
    </source>
</evidence>
<keyword evidence="6" id="KW-0472">Membrane</keyword>
<dbReference type="InterPro" id="IPR032715">
    <property type="entry name" value="NCOA6_TRADD-N"/>
</dbReference>
<organism evidence="9 10">
    <name type="scientific">Mythimna separata</name>
    <name type="common">Oriental armyworm</name>
    <name type="synonym">Pseudaletia separata</name>
    <dbReference type="NCBI Taxonomy" id="271217"/>
    <lineage>
        <taxon>Eukaryota</taxon>
        <taxon>Metazoa</taxon>
        <taxon>Ecdysozoa</taxon>
        <taxon>Arthropoda</taxon>
        <taxon>Hexapoda</taxon>
        <taxon>Insecta</taxon>
        <taxon>Pterygota</taxon>
        <taxon>Neoptera</taxon>
        <taxon>Endopterygota</taxon>
        <taxon>Lepidoptera</taxon>
        <taxon>Glossata</taxon>
        <taxon>Ditrysia</taxon>
        <taxon>Noctuoidea</taxon>
        <taxon>Noctuidae</taxon>
        <taxon>Noctuinae</taxon>
        <taxon>Hadenini</taxon>
        <taxon>Mythimna</taxon>
    </lineage>
</organism>
<dbReference type="GO" id="GO:0005667">
    <property type="term" value="C:transcription regulator complex"/>
    <property type="evidence" value="ECO:0007669"/>
    <property type="project" value="TreeGrafter"/>
</dbReference>
<feature type="compositionally biased region" description="Basic and acidic residues" evidence="7">
    <location>
        <begin position="1238"/>
        <end position="1256"/>
    </location>
</feature>
<dbReference type="PANTHER" id="PTHR15690">
    <property type="entry name" value="NUCLEAR RECEPTOR COACTIVATOR 6"/>
    <property type="match status" value="1"/>
</dbReference>
<feature type="compositionally biased region" description="Pro residues" evidence="7">
    <location>
        <begin position="349"/>
        <end position="370"/>
    </location>
</feature>
<keyword evidence="3" id="KW-0999">Mitochondrion inner membrane</keyword>
<protein>
    <recommendedName>
        <fullName evidence="8">Nuclear receptor coactivator 6 TRADD-N domain-containing protein</fullName>
    </recommendedName>
</protein>
<feature type="compositionally biased region" description="Pro residues" evidence="7">
    <location>
        <begin position="1768"/>
        <end position="1777"/>
    </location>
</feature>
<proteinExistence type="predicted"/>
<feature type="compositionally biased region" description="Basic and acidic residues" evidence="7">
    <location>
        <begin position="1391"/>
        <end position="1412"/>
    </location>
</feature>
<feature type="compositionally biased region" description="Low complexity" evidence="7">
    <location>
        <begin position="255"/>
        <end position="266"/>
    </location>
</feature>
<feature type="compositionally biased region" description="Low complexity" evidence="7">
    <location>
        <begin position="1721"/>
        <end position="1733"/>
    </location>
</feature>
<feature type="compositionally biased region" description="Pro residues" evidence="7">
    <location>
        <begin position="468"/>
        <end position="480"/>
    </location>
</feature>
<feature type="region of interest" description="Disordered" evidence="7">
    <location>
        <begin position="1009"/>
        <end position="1035"/>
    </location>
</feature>
<reference evidence="9" key="1">
    <citation type="submission" date="2023-03" db="EMBL/GenBank/DDBJ databases">
        <title>Chromosome-level genomes of two armyworms, Mythimna separata and Mythimna loreyi, provide insights into the biosynthesis and reception of sex pheromones.</title>
        <authorList>
            <person name="Zhao H."/>
        </authorList>
    </citation>
    <scope>NUCLEOTIDE SEQUENCE</scope>
    <source>
        <strain evidence="9">BeijingLab</strain>
        <tissue evidence="9">Pupa</tissue>
    </source>
</reference>
<feature type="domain" description="Nuclear receptor coactivator 6 TRADD-N" evidence="8">
    <location>
        <begin position="125"/>
        <end position="241"/>
    </location>
</feature>
<feature type="compositionally biased region" description="Low complexity" evidence="7">
    <location>
        <begin position="1674"/>
        <end position="1687"/>
    </location>
</feature>
<feature type="region of interest" description="Disordered" evidence="7">
    <location>
        <begin position="1063"/>
        <end position="1145"/>
    </location>
</feature>
<keyword evidence="5" id="KW-0496">Mitochondrion</keyword>
<feature type="region of interest" description="Disordered" evidence="7">
    <location>
        <begin position="417"/>
        <end position="546"/>
    </location>
</feature>
<dbReference type="GO" id="GO:0045944">
    <property type="term" value="P:positive regulation of transcription by RNA polymerase II"/>
    <property type="evidence" value="ECO:0007669"/>
    <property type="project" value="TreeGrafter"/>
</dbReference>